<accession>A0A392QBL4</accession>
<evidence type="ECO:0000313" key="2">
    <source>
        <dbReference type="EMBL" id="MCI21269.1"/>
    </source>
</evidence>
<dbReference type="EMBL" id="LXQA010124087">
    <property type="protein sequence ID" value="MCI21269.1"/>
    <property type="molecule type" value="Genomic_DNA"/>
</dbReference>
<dbReference type="AlphaFoldDB" id="A0A392QBL4"/>
<reference evidence="2 3" key="1">
    <citation type="journal article" date="2018" name="Front. Plant Sci.">
        <title>Red Clover (Trifolium pratense) and Zigzag Clover (T. medium) - A Picture of Genomic Similarities and Differences.</title>
        <authorList>
            <person name="Dluhosova J."/>
            <person name="Istvanek J."/>
            <person name="Nedelnik J."/>
            <person name="Repkova J."/>
        </authorList>
    </citation>
    <scope>NUCLEOTIDE SEQUENCE [LARGE SCALE GENOMIC DNA]</scope>
    <source>
        <strain evidence="3">cv. 10/8</strain>
        <tissue evidence="2">Leaf</tissue>
    </source>
</reference>
<keyword evidence="3" id="KW-1185">Reference proteome</keyword>
<evidence type="ECO:0000313" key="3">
    <source>
        <dbReference type="Proteomes" id="UP000265520"/>
    </source>
</evidence>
<feature type="compositionally biased region" description="Basic and acidic residues" evidence="1">
    <location>
        <begin position="1"/>
        <end position="24"/>
    </location>
</feature>
<comment type="caution">
    <text evidence="2">The sequence shown here is derived from an EMBL/GenBank/DDBJ whole genome shotgun (WGS) entry which is preliminary data.</text>
</comment>
<proteinExistence type="predicted"/>
<evidence type="ECO:0000256" key="1">
    <source>
        <dbReference type="SAM" id="MobiDB-lite"/>
    </source>
</evidence>
<sequence length="144" mass="16464">MKKIKSRSENLDEKNKNKTKDQSSMKKRKRNSLSENLDEKNKNKKKQATTTKTKDQSSKKFTCVQRKDKVVKLNCPNPTCSVQLTPEHLQSILSKKVMIDWESAIHESSISLEQKIYCPYKNCSLLLVNDGAEVVTSCECPSCH</sequence>
<feature type="region of interest" description="Disordered" evidence="1">
    <location>
        <begin position="1"/>
        <end position="59"/>
    </location>
</feature>
<name>A0A392QBL4_9FABA</name>
<dbReference type="Proteomes" id="UP000265520">
    <property type="component" value="Unassembled WGS sequence"/>
</dbReference>
<organism evidence="2 3">
    <name type="scientific">Trifolium medium</name>
    <dbReference type="NCBI Taxonomy" id="97028"/>
    <lineage>
        <taxon>Eukaryota</taxon>
        <taxon>Viridiplantae</taxon>
        <taxon>Streptophyta</taxon>
        <taxon>Embryophyta</taxon>
        <taxon>Tracheophyta</taxon>
        <taxon>Spermatophyta</taxon>
        <taxon>Magnoliopsida</taxon>
        <taxon>eudicotyledons</taxon>
        <taxon>Gunneridae</taxon>
        <taxon>Pentapetalae</taxon>
        <taxon>rosids</taxon>
        <taxon>fabids</taxon>
        <taxon>Fabales</taxon>
        <taxon>Fabaceae</taxon>
        <taxon>Papilionoideae</taxon>
        <taxon>50 kb inversion clade</taxon>
        <taxon>NPAAA clade</taxon>
        <taxon>Hologalegina</taxon>
        <taxon>IRL clade</taxon>
        <taxon>Trifolieae</taxon>
        <taxon>Trifolium</taxon>
    </lineage>
</organism>
<protein>
    <submittedName>
        <fullName evidence="2">Putative E3 ubiquitin-protein ligase RNF217-like</fullName>
    </submittedName>
</protein>
<feature type="non-terminal residue" evidence="2">
    <location>
        <position position="144"/>
    </location>
</feature>